<dbReference type="EMBL" id="JAAQQR010000003">
    <property type="protein sequence ID" value="NID04962.1"/>
    <property type="molecule type" value="Genomic_DNA"/>
</dbReference>
<gene>
    <name evidence="2" type="ORF">HBF26_08695</name>
</gene>
<comment type="caution">
    <text evidence="2">The sequence shown here is derived from an EMBL/GenBank/DDBJ whole genome shotgun (WGS) entry which is preliminary data.</text>
</comment>
<dbReference type="RefSeq" id="WP_167125067.1">
    <property type="nucleotide sequence ID" value="NZ_JAAQQR010000003.1"/>
</dbReference>
<feature type="chain" id="PRO_5045892802" evidence="1">
    <location>
        <begin position="22"/>
        <end position="161"/>
    </location>
</feature>
<evidence type="ECO:0000256" key="1">
    <source>
        <dbReference type="SAM" id="SignalP"/>
    </source>
</evidence>
<reference evidence="2 3" key="1">
    <citation type="journal article" date="2011" name="Curr. Microbiol.">
        <title>Luteibacter jiangsuensis sp. nov.: a methamidophos-degrading bacterium isolated from a methamidophos-manufacturing factory.</title>
        <authorList>
            <person name="Wang L."/>
            <person name="Wang G.L."/>
            <person name="Li S.P."/>
            <person name="Jiang J.D."/>
        </authorList>
    </citation>
    <scope>NUCLEOTIDE SEQUENCE [LARGE SCALE GENOMIC DNA]</scope>
    <source>
        <strain evidence="2 3">CGMCC 1.10133</strain>
    </source>
</reference>
<dbReference type="Proteomes" id="UP001429601">
    <property type="component" value="Unassembled WGS sequence"/>
</dbReference>
<proteinExistence type="predicted"/>
<evidence type="ECO:0000313" key="2">
    <source>
        <dbReference type="EMBL" id="NID04962.1"/>
    </source>
</evidence>
<protein>
    <submittedName>
        <fullName evidence="2">Uncharacterized protein</fullName>
    </submittedName>
</protein>
<name>A0ABX0Q5P6_9GAMM</name>
<keyword evidence="1" id="KW-0732">Signal</keyword>
<accession>A0ABX0Q5P6</accession>
<feature type="signal peptide" evidence="1">
    <location>
        <begin position="1"/>
        <end position="21"/>
    </location>
</feature>
<keyword evidence="3" id="KW-1185">Reference proteome</keyword>
<evidence type="ECO:0000313" key="3">
    <source>
        <dbReference type="Proteomes" id="UP001429601"/>
    </source>
</evidence>
<organism evidence="2 3">
    <name type="scientific">Luteibacter jiangsuensis</name>
    <dbReference type="NCBI Taxonomy" id="637577"/>
    <lineage>
        <taxon>Bacteria</taxon>
        <taxon>Pseudomonadati</taxon>
        <taxon>Pseudomonadota</taxon>
        <taxon>Gammaproteobacteria</taxon>
        <taxon>Lysobacterales</taxon>
        <taxon>Rhodanobacteraceae</taxon>
        <taxon>Luteibacter</taxon>
    </lineage>
</organism>
<sequence>MRHAFLAIASLVFPAACLAHAAGNMPPRYVDAIDWPTKEAGLEKFALAEHMLSLSFERFCGDAFCEGPYPNLRPMQLSCSVDTSNGTIKRCLWIFAGSDTSVDASSGAVRSSAKVYKCNLRLARNTPVDVFYEAMNDGELLGKKLPMTRHTVYDSLVGCLP</sequence>